<dbReference type="InterPro" id="IPR013096">
    <property type="entry name" value="Cupin_2"/>
</dbReference>
<sequence>MLQLDVFSDLSEQVGYNLTHLKLRVAKGTLIQFDKFAAACHWHTDLEFISVLDGSMNFYVHGETVLLEKGQGIFVNSKRLHYGYSSDMSDCIYIVACIHPSIIGTERWLGNEYWEEKFGSNTEDFIVLQGDIPWHKETLLCLDQLYEEMHSNQRNPLSLLSLAVSLCATIGRHIEDRSQQTAIDHTSFYIWKMTAFIHGNYENKITLEHIATSGSTSRTHCCKLFAQYLGQTPNEYLTNYRLKKSCELLMGTARSISDIALSCGFQSASYFSFVFRKEFGKTPNDYRKRQNE</sequence>
<dbReference type="InterPro" id="IPR018062">
    <property type="entry name" value="HTH_AraC-typ_CS"/>
</dbReference>
<keyword evidence="6" id="KW-1185">Reference proteome</keyword>
<dbReference type="PANTHER" id="PTHR43280:SF28">
    <property type="entry name" value="HTH-TYPE TRANSCRIPTIONAL ACTIVATOR RHAS"/>
    <property type="match status" value="1"/>
</dbReference>
<accession>A0ABW9UI74</accession>
<evidence type="ECO:0000259" key="4">
    <source>
        <dbReference type="PROSITE" id="PS01124"/>
    </source>
</evidence>
<dbReference type="Pfam" id="PF12833">
    <property type="entry name" value="HTH_18"/>
    <property type="match status" value="1"/>
</dbReference>
<keyword evidence="3" id="KW-0804">Transcription</keyword>
<evidence type="ECO:0000313" key="5">
    <source>
        <dbReference type="EMBL" id="MVQ39573.1"/>
    </source>
</evidence>
<gene>
    <name evidence="5" type="ORF">GON05_33790</name>
</gene>
<dbReference type="SUPFAM" id="SSF51215">
    <property type="entry name" value="Regulatory protein AraC"/>
    <property type="match status" value="1"/>
</dbReference>
<dbReference type="Gene3D" id="2.60.120.10">
    <property type="entry name" value="Jelly Rolls"/>
    <property type="match status" value="1"/>
</dbReference>
<dbReference type="PROSITE" id="PS00041">
    <property type="entry name" value="HTH_ARAC_FAMILY_1"/>
    <property type="match status" value="1"/>
</dbReference>
<protein>
    <submittedName>
        <fullName evidence="5">Helix-turn-helix domain-containing protein</fullName>
    </submittedName>
</protein>
<dbReference type="InterPro" id="IPR018060">
    <property type="entry name" value="HTH_AraC"/>
</dbReference>
<dbReference type="Proteomes" id="UP000467637">
    <property type="component" value="Unassembled WGS sequence"/>
</dbReference>
<dbReference type="EMBL" id="WSEM01000034">
    <property type="protein sequence ID" value="MVQ39573.1"/>
    <property type="molecule type" value="Genomic_DNA"/>
</dbReference>
<keyword evidence="2" id="KW-0238">DNA-binding</keyword>
<dbReference type="SMART" id="SM00342">
    <property type="entry name" value="HTH_ARAC"/>
    <property type="match status" value="1"/>
</dbReference>
<evidence type="ECO:0000313" key="6">
    <source>
        <dbReference type="Proteomes" id="UP000467637"/>
    </source>
</evidence>
<dbReference type="PRINTS" id="PR00032">
    <property type="entry name" value="HTHARAC"/>
</dbReference>
<evidence type="ECO:0000256" key="2">
    <source>
        <dbReference type="ARBA" id="ARBA00023125"/>
    </source>
</evidence>
<comment type="caution">
    <text evidence="5">The sequence shown here is derived from an EMBL/GenBank/DDBJ whole genome shotgun (WGS) entry which is preliminary data.</text>
</comment>
<dbReference type="Gene3D" id="1.10.10.60">
    <property type="entry name" value="Homeodomain-like"/>
    <property type="match status" value="2"/>
</dbReference>
<feature type="domain" description="HTH araC/xylS-type" evidence="4">
    <location>
        <begin position="191"/>
        <end position="289"/>
    </location>
</feature>
<name>A0ABW9UI74_9BACL</name>
<keyword evidence="1" id="KW-0805">Transcription regulation</keyword>
<reference evidence="5 6" key="1">
    <citation type="submission" date="2019-12" db="EMBL/GenBank/DDBJ databases">
        <authorList>
            <person name="Huq M.A."/>
        </authorList>
    </citation>
    <scope>NUCLEOTIDE SEQUENCE [LARGE SCALE GENOMIC DNA]</scope>
    <source>
        <strain evidence="5 6">MAH-34</strain>
    </source>
</reference>
<evidence type="ECO:0000256" key="1">
    <source>
        <dbReference type="ARBA" id="ARBA00023015"/>
    </source>
</evidence>
<organism evidence="5 6">
    <name type="scientific">Paenibacillus anseongense</name>
    <dbReference type="NCBI Taxonomy" id="2682845"/>
    <lineage>
        <taxon>Bacteria</taxon>
        <taxon>Bacillati</taxon>
        <taxon>Bacillota</taxon>
        <taxon>Bacilli</taxon>
        <taxon>Bacillales</taxon>
        <taxon>Paenibacillaceae</taxon>
        <taxon>Paenibacillus</taxon>
    </lineage>
</organism>
<dbReference type="InterPro" id="IPR014710">
    <property type="entry name" value="RmlC-like_jellyroll"/>
</dbReference>
<dbReference type="InterPro" id="IPR037923">
    <property type="entry name" value="HTH-like"/>
</dbReference>
<dbReference type="PROSITE" id="PS01124">
    <property type="entry name" value="HTH_ARAC_FAMILY_2"/>
    <property type="match status" value="1"/>
</dbReference>
<dbReference type="Pfam" id="PF07883">
    <property type="entry name" value="Cupin_2"/>
    <property type="match status" value="1"/>
</dbReference>
<proteinExistence type="predicted"/>
<dbReference type="InterPro" id="IPR009057">
    <property type="entry name" value="Homeodomain-like_sf"/>
</dbReference>
<evidence type="ECO:0000256" key="3">
    <source>
        <dbReference type="ARBA" id="ARBA00023163"/>
    </source>
</evidence>
<dbReference type="PANTHER" id="PTHR43280">
    <property type="entry name" value="ARAC-FAMILY TRANSCRIPTIONAL REGULATOR"/>
    <property type="match status" value="1"/>
</dbReference>
<dbReference type="SUPFAM" id="SSF46689">
    <property type="entry name" value="Homeodomain-like"/>
    <property type="match status" value="2"/>
</dbReference>
<dbReference type="InterPro" id="IPR020449">
    <property type="entry name" value="Tscrpt_reg_AraC-type_HTH"/>
</dbReference>